<dbReference type="RefSeq" id="WP_015250650.1">
    <property type="nucleotide sequence ID" value="NC_019892.1"/>
</dbReference>
<dbReference type="OrthoDB" id="256916at2"/>
<dbReference type="Gene3D" id="2.60.120.1440">
    <property type="match status" value="1"/>
</dbReference>
<dbReference type="Pfam" id="PF04773">
    <property type="entry name" value="FecR"/>
    <property type="match status" value="1"/>
</dbReference>
<dbReference type="GO" id="GO:0016989">
    <property type="term" value="F:sigma factor antagonist activity"/>
    <property type="evidence" value="ECO:0007669"/>
    <property type="project" value="TreeGrafter"/>
</dbReference>
<accession>L0DT91</accession>
<dbReference type="EMBL" id="CP003364">
    <property type="protein sequence ID" value="AGA31586.1"/>
    <property type="molecule type" value="Genomic_DNA"/>
</dbReference>
<evidence type="ECO:0000313" key="3">
    <source>
        <dbReference type="Proteomes" id="UP000010798"/>
    </source>
</evidence>
<dbReference type="AlphaFoldDB" id="L0DT91"/>
<protein>
    <submittedName>
        <fullName evidence="2">Fe2+-dicitrate sensor, membrane component</fullName>
    </submittedName>
</protein>
<dbReference type="PANTHER" id="PTHR30273:SF2">
    <property type="entry name" value="PROTEIN FECR"/>
    <property type="match status" value="1"/>
</dbReference>
<dbReference type="Proteomes" id="UP000010798">
    <property type="component" value="Chromosome"/>
</dbReference>
<reference evidence="2 3" key="1">
    <citation type="submission" date="2012-02" db="EMBL/GenBank/DDBJ databases">
        <title>Complete sequence of chromosome of Singulisphaera acidiphila DSM 18658.</title>
        <authorList>
            <consortium name="US DOE Joint Genome Institute (JGI-PGF)"/>
            <person name="Lucas S."/>
            <person name="Copeland A."/>
            <person name="Lapidus A."/>
            <person name="Glavina del Rio T."/>
            <person name="Dalin E."/>
            <person name="Tice H."/>
            <person name="Bruce D."/>
            <person name="Goodwin L."/>
            <person name="Pitluck S."/>
            <person name="Peters L."/>
            <person name="Ovchinnikova G."/>
            <person name="Chertkov O."/>
            <person name="Kyrpides N."/>
            <person name="Mavromatis K."/>
            <person name="Ivanova N."/>
            <person name="Brettin T."/>
            <person name="Detter J.C."/>
            <person name="Han C."/>
            <person name="Larimer F."/>
            <person name="Land M."/>
            <person name="Hauser L."/>
            <person name="Markowitz V."/>
            <person name="Cheng J.-F."/>
            <person name="Hugenholtz P."/>
            <person name="Woyke T."/>
            <person name="Wu D."/>
            <person name="Tindall B."/>
            <person name="Pomrenke H."/>
            <person name="Brambilla E."/>
            <person name="Klenk H.-P."/>
            <person name="Eisen J.A."/>
        </authorList>
    </citation>
    <scope>NUCLEOTIDE SEQUENCE [LARGE SCALE GENOMIC DNA]</scope>
    <source>
        <strain evidence="3">ATCC BAA-1392 / DSM 18658 / VKM B-2454 / MOB10</strain>
    </source>
</reference>
<proteinExistence type="predicted"/>
<dbReference type="InterPro" id="IPR012373">
    <property type="entry name" value="Ferrdict_sens_TM"/>
</dbReference>
<dbReference type="eggNOG" id="COG3712">
    <property type="taxonomic scope" value="Bacteria"/>
</dbReference>
<gene>
    <name evidence="2" type="ordered locus">Sinac_7553</name>
</gene>
<dbReference type="HOGENOM" id="CLU_582243_0_0_0"/>
<evidence type="ECO:0000259" key="1">
    <source>
        <dbReference type="Pfam" id="PF04773"/>
    </source>
</evidence>
<dbReference type="KEGG" id="saci:Sinac_7553"/>
<dbReference type="STRING" id="886293.Sinac_7553"/>
<organism evidence="2 3">
    <name type="scientific">Singulisphaera acidiphila (strain ATCC BAA-1392 / DSM 18658 / VKM B-2454 / MOB10)</name>
    <dbReference type="NCBI Taxonomy" id="886293"/>
    <lineage>
        <taxon>Bacteria</taxon>
        <taxon>Pseudomonadati</taxon>
        <taxon>Planctomycetota</taxon>
        <taxon>Planctomycetia</taxon>
        <taxon>Isosphaerales</taxon>
        <taxon>Isosphaeraceae</taxon>
        <taxon>Singulisphaera</taxon>
    </lineage>
</organism>
<keyword evidence="3" id="KW-1185">Reference proteome</keyword>
<name>L0DT91_SINAD</name>
<dbReference type="InterPro" id="IPR006860">
    <property type="entry name" value="FecR"/>
</dbReference>
<evidence type="ECO:0000313" key="2">
    <source>
        <dbReference type="EMBL" id="AGA31586.1"/>
    </source>
</evidence>
<dbReference type="PANTHER" id="PTHR30273">
    <property type="entry name" value="PERIPLASMIC SIGNAL SENSOR AND SIGMA FACTOR ACTIVATOR FECR-RELATED"/>
    <property type="match status" value="1"/>
</dbReference>
<sequence>MKEGGEELELLIDAVIDGRCDEAGLRRFEELLRNDPQAREAYLDQMKVHALLEWRHGRVEPRVDRSGTGSESGRVWWSHGRLRWGLAALALIGVGLSLLALRFGHRGGGEVATLLEARNVVWGTASPIAVKSRLSPQAIRCTSGLLRLAFDSGALVTLEGPADLRILSGMRLRAIQGRITARVESETKGFAIETPSTLVVDQGTEFGVEVDANGRTGVVVFEGLVDLSRPKSAATPAEVTRLVQGEALRVDREGGLSRIIAVERAPGNNGWSTGPSSEPDAVIRSVHDNIRGLDSSKYYQIVPRGLDDDAPAYVDRPHEWNGLDSSGLPAFLRGADYIMPFNEDKWRNDLEITVELACSASLYVFIDNREKVPTWLAERFTDTGVDIGLDEGSWPDPSMFTTDRGPGLSINQIFSVWRRDVDQGESINLGALMGGRNNRAMYGIAATVRL</sequence>
<feature type="domain" description="FecR protein" evidence="1">
    <location>
        <begin position="172"/>
        <end position="225"/>
    </location>
</feature>